<evidence type="ECO:0000259" key="2">
    <source>
        <dbReference type="Pfam" id="PF12728"/>
    </source>
</evidence>
<dbReference type="GO" id="GO:0003677">
    <property type="term" value="F:DNA binding"/>
    <property type="evidence" value="ECO:0007669"/>
    <property type="project" value="InterPro"/>
</dbReference>
<dbReference type="AlphaFoldDB" id="A0A1E3XEX5"/>
<dbReference type="SUPFAM" id="SSF46955">
    <property type="entry name" value="Putative DNA-binding domain"/>
    <property type="match status" value="1"/>
</dbReference>
<name>A0A1E3XEX5_9BACT</name>
<dbReference type="InterPro" id="IPR041657">
    <property type="entry name" value="HTH_17"/>
</dbReference>
<sequence>MYVYVCYFIYNLDKKIHKKGKEKIMKVLTVDEVAKFLGIHRLTVYEKARKGEIPAVRVGRNWRFLKEELEGWLKKNIGKNKGAWKHSRRELKTHKPKQSRNSDPLLKVMGSCRSSGDLTNEIDNEIYD</sequence>
<dbReference type="InterPro" id="IPR010093">
    <property type="entry name" value="SinI_DNA-bd"/>
</dbReference>
<dbReference type="NCBIfam" id="TIGR01764">
    <property type="entry name" value="excise"/>
    <property type="match status" value="1"/>
</dbReference>
<proteinExistence type="predicted"/>
<evidence type="ECO:0000256" key="1">
    <source>
        <dbReference type="SAM" id="MobiDB-lite"/>
    </source>
</evidence>
<dbReference type="Proteomes" id="UP000094056">
    <property type="component" value="Unassembled WGS sequence"/>
</dbReference>
<comment type="caution">
    <text evidence="3">The sequence shown here is derived from an EMBL/GenBank/DDBJ whole genome shotgun (WGS) entry which is preliminary data.</text>
</comment>
<evidence type="ECO:0000313" key="4">
    <source>
        <dbReference type="Proteomes" id="UP000094056"/>
    </source>
</evidence>
<evidence type="ECO:0000313" key="3">
    <source>
        <dbReference type="EMBL" id="ODS34158.1"/>
    </source>
</evidence>
<organism evidence="3 4">
    <name type="scientific">Candidatus Scalindua rubra</name>
    <dbReference type="NCBI Taxonomy" id="1872076"/>
    <lineage>
        <taxon>Bacteria</taxon>
        <taxon>Pseudomonadati</taxon>
        <taxon>Planctomycetota</taxon>
        <taxon>Candidatus Brocadiia</taxon>
        <taxon>Candidatus Brocadiales</taxon>
        <taxon>Candidatus Scalinduaceae</taxon>
        <taxon>Candidatus Scalindua</taxon>
    </lineage>
</organism>
<dbReference type="InterPro" id="IPR009061">
    <property type="entry name" value="DNA-bd_dom_put_sf"/>
</dbReference>
<gene>
    <name evidence="3" type="ORF">SCARUB_00728</name>
</gene>
<dbReference type="Pfam" id="PF12728">
    <property type="entry name" value="HTH_17"/>
    <property type="match status" value="1"/>
</dbReference>
<feature type="region of interest" description="Disordered" evidence="1">
    <location>
        <begin position="83"/>
        <end position="105"/>
    </location>
</feature>
<protein>
    <submittedName>
        <fullName evidence="3">Periplasmic molybdate-binding protein/domain protein</fullName>
    </submittedName>
</protein>
<feature type="compositionally biased region" description="Basic residues" evidence="1">
    <location>
        <begin position="83"/>
        <end position="98"/>
    </location>
</feature>
<accession>A0A1E3XEX5</accession>
<dbReference type="EMBL" id="MAYW01000012">
    <property type="protein sequence ID" value="ODS34158.1"/>
    <property type="molecule type" value="Genomic_DNA"/>
</dbReference>
<feature type="domain" description="Helix-turn-helix" evidence="2">
    <location>
        <begin position="27"/>
        <end position="76"/>
    </location>
</feature>
<reference evidence="3 4" key="1">
    <citation type="submission" date="2016-07" db="EMBL/GenBank/DDBJ databases">
        <title>Draft genome of Scalindua rubra, obtained from a brine-seawater interface in the Red Sea, sheds light on salt adaptation in anammox bacteria.</title>
        <authorList>
            <person name="Speth D.R."/>
            <person name="Lagkouvardos I."/>
            <person name="Wang Y."/>
            <person name="Qian P.-Y."/>
            <person name="Dutilh B.E."/>
            <person name="Jetten M.S."/>
        </authorList>
    </citation>
    <scope>NUCLEOTIDE SEQUENCE [LARGE SCALE GENOMIC DNA]</scope>
    <source>
        <strain evidence="3">BSI-1</strain>
    </source>
</reference>